<dbReference type="InterPro" id="IPR013083">
    <property type="entry name" value="Znf_RING/FYVE/PHD"/>
</dbReference>
<evidence type="ECO:0000256" key="1">
    <source>
        <dbReference type="ARBA" id="ARBA00000900"/>
    </source>
</evidence>
<keyword evidence="8" id="KW-0862">Zinc</keyword>
<evidence type="ECO:0000256" key="3">
    <source>
        <dbReference type="ARBA" id="ARBA00012483"/>
    </source>
</evidence>
<dbReference type="EMBL" id="NCVQ01000003">
    <property type="protein sequence ID" value="PWZ38785.1"/>
    <property type="molecule type" value="Genomic_DNA"/>
</dbReference>
<keyword evidence="7" id="KW-0833">Ubl conjugation pathway</keyword>
<comment type="pathway">
    <text evidence="2">Protein modification; protein ubiquitination.</text>
</comment>
<comment type="catalytic activity">
    <reaction evidence="1">
        <text>S-ubiquitinyl-[E2 ubiquitin-conjugating enzyme]-L-cysteine + [acceptor protein]-L-lysine = [E2 ubiquitin-conjugating enzyme]-L-cysteine + N(6)-ubiquitinyl-[acceptor protein]-L-lysine.</text>
        <dbReference type="EC" id="2.3.2.27"/>
    </reaction>
</comment>
<reference evidence="12 13" key="1">
    <citation type="journal article" date="2018" name="Nat. Genet.">
        <title>Extensive intraspecific gene order and gene structural variations between Mo17 and other maize genomes.</title>
        <authorList>
            <person name="Sun S."/>
            <person name="Zhou Y."/>
            <person name="Chen J."/>
            <person name="Shi J."/>
            <person name="Zhao H."/>
            <person name="Zhao H."/>
            <person name="Song W."/>
            <person name="Zhang M."/>
            <person name="Cui Y."/>
            <person name="Dong X."/>
            <person name="Liu H."/>
            <person name="Ma X."/>
            <person name="Jiao Y."/>
            <person name="Wang B."/>
            <person name="Wei X."/>
            <person name="Stein J.C."/>
            <person name="Glaubitz J.C."/>
            <person name="Lu F."/>
            <person name="Yu G."/>
            <person name="Liang C."/>
            <person name="Fengler K."/>
            <person name="Li B."/>
            <person name="Rafalski A."/>
            <person name="Schnable P.S."/>
            <person name="Ware D.H."/>
            <person name="Buckler E.S."/>
            <person name="Lai J."/>
        </authorList>
    </citation>
    <scope>NUCLEOTIDE SEQUENCE [LARGE SCALE GENOMIC DNA]</scope>
    <source>
        <strain evidence="13">cv. Missouri 17</strain>
        <tissue evidence="12">Seedling</tissue>
    </source>
</reference>
<dbReference type="GO" id="GO:0061630">
    <property type="term" value="F:ubiquitin protein ligase activity"/>
    <property type="evidence" value="ECO:0007669"/>
    <property type="project" value="UniProtKB-EC"/>
</dbReference>
<feature type="region of interest" description="Disordered" evidence="10">
    <location>
        <begin position="450"/>
        <end position="476"/>
    </location>
</feature>
<evidence type="ECO:0000256" key="7">
    <source>
        <dbReference type="ARBA" id="ARBA00022786"/>
    </source>
</evidence>
<feature type="compositionally biased region" description="Polar residues" evidence="10">
    <location>
        <begin position="250"/>
        <end position="266"/>
    </location>
</feature>
<feature type="compositionally biased region" description="Polar residues" evidence="10">
    <location>
        <begin position="228"/>
        <end position="240"/>
    </location>
</feature>
<dbReference type="InterPro" id="IPR045191">
    <property type="entry name" value="MBR1/2-like"/>
</dbReference>
<evidence type="ECO:0000256" key="8">
    <source>
        <dbReference type="ARBA" id="ARBA00022833"/>
    </source>
</evidence>
<organism evidence="12 13">
    <name type="scientific">Zea mays</name>
    <name type="common">Maize</name>
    <dbReference type="NCBI Taxonomy" id="4577"/>
    <lineage>
        <taxon>Eukaryota</taxon>
        <taxon>Viridiplantae</taxon>
        <taxon>Streptophyta</taxon>
        <taxon>Embryophyta</taxon>
        <taxon>Tracheophyta</taxon>
        <taxon>Spermatophyta</taxon>
        <taxon>Magnoliopsida</taxon>
        <taxon>Liliopsida</taxon>
        <taxon>Poales</taxon>
        <taxon>Poaceae</taxon>
        <taxon>PACMAD clade</taxon>
        <taxon>Panicoideae</taxon>
        <taxon>Andropogonodae</taxon>
        <taxon>Andropogoneae</taxon>
        <taxon>Tripsacinae</taxon>
        <taxon>Zea</taxon>
    </lineage>
</organism>
<evidence type="ECO:0000256" key="10">
    <source>
        <dbReference type="SAM" id="MobiDB-lite"/>
    </source>
</evidence>
<proteinExistence type="predicted"/>
<evidence type="ECO:0000256" key="9">
    <source>
        <dbReference type="PROSITE-ProRule" id="PRU00175"/>
    </source>
</evidence>
<dbReference type="Proteomes" id="UP000251960">
    <property type="component" value="Chromosome 2"/>
</dbReference>
<protein>
    <recommendedName>
        <fullName evidence="3">RING-type E3 ubiquitin transferase</fullName>
        <ecNumber evidence="3">2.3.2.27</ecNumber>
    </recommendedName>
</protein>
<keyword evidence="5" id="KW-0479">Metal-binding</keyword>
<comment type="caution">
    <text evidence="12">The sequence shown here is derived from an EMBL/GenBank/DDBJ whole genome shotgun (WGS) entry which is preliminary data.</text>
</comment>
<dbReference type="Gene3D" id="3.30.40.10">
    <property type="entry name" value="Zinc/RING finger domain, C3HC4 (zinc finger)"/>
    <property type="match status" value="1"/>
</dbReference>
<dbReference type="SMR" id="A0AAQ5KSU8"/>
<evidence type="ECO:0000256" key="5">
    <source>
        <dbReference type="ARBA" id="ARBA00022723"/>
    </source>
</evidence>
<dbReference type="PROSITE" id="PS50089">
    <property type="entry name" value="ZF_RING_2"/>
    <property type="match status" value="1"/>
</dbReference>
<evidence type="ECO:0000256" key="6">
    <source>
        <dbReference type="ARBA" id="ARBA00022771"/>
    </source>
</evidence>
<dbReference type="STRING" id="4577.C0PE77"/>
<dbReference type="GO" id="GO:0010228">
    <property type="term" value="P:vegetative to reproductive phase transition of meristem"/>
    <property type="evidence" value="ECO:0007669"/>
    <property type="project" value="UniProtKB-ARBA"/>
</dbReference>
<dbReference type="GO" id="GO:0008270">
    <property type="term" value="F:zinc ion binding"/>
    <property type="evidence" value="ECO:0007669"/>
    <property type="project" value="UniProtKB-KW"/>
</dbReference>
<sequence>MQGQRNSMEHFADVFGFDVASSSGNPVMDQQSYWNNVLGSVESHNLQGYQMAHSDAAMPYGNEPQQDGTFLGFWESGEASSSASALNYGSSNNVKTEHLNIGGGGGLRIGESRLVADNGISLDVDINLNANVNDLCGQSSNVNCASQGPEQYCGSDRNAINSQPTDLGLHPFRTFLLDAQQAESFTLNPSENPLGDFSSMQESIEQRPGGSLDGRRLACKRKNIEGANGQSSAGASTSFPHRNDNAFHNIASSSYNPAPIRNSSSPKCLPVPSSIEDQLPRYGTNVGLSAGTYDLHGGVNNAVNSQRSFRARTTTSQQVAPCSVWPSSNAIRLSNSWNHQPPHFQSAFDDPQEVIPVVSSLNLQYQHPMNVPGVPQAANRFTDHGASSSRAGSLENRIIGSEEVPRRYAAPTNYSDLVPPPAVDLRRLVPEPFNWSSDVRGTAISGSIIPPVSRTNNSSTVNPPAGFNHQNLTRRHPRNLSEEIGRLSGALRGHQPPRLRSGFLLERQGDGVWGVPLSTRGREGRRLMEIRNALEMIQRGENVRLESIFYGGLDIHDRHRDMRLDIDNMSYEELLALEERIGNVSTGLSEEAVIKLLKQRKFSSWRLKASLDPEPCCICQEEYVDGDDLGRLDCGHDFHAGCIKQWLVVKNVCPICKNTALKA</sequence>
<evidence type="ECO:0000313" key="12">
    <source>
        <dbReference type="EMBL" id="PWZ38786.1"/>
    </source>
</evidence>
<dbReference type="PANTHER" id="PTHR22937:SF224">
    <property type="entry name" value="E3 UBIQUITIN-PROTEIN LIGASE MBR1-RELATED"/>
    <property type="match status" value="1"/>
</dbReference>
<dbReference type="EMBL" id="NCVQ01000003">
    <property type="protein sequence ID" value="PWZ38786.1"/>
    <property type="molecule type" value="Genomic_DNA"/>
</dbReference>
<dbReference type="KEGG" id="zma:100383211"/>
<evidence type="ECO:0000313" key="13">
    <source>
        <dbReference type="Proteomes" id="UP000251960"/>
    </source>
</evidence>
<keyword evidence="6 9" id="KW-0863">Zinc-finger</keyword>
<accession>A0AAQ5KSU8</accession>
<dbReference type="Pfam" id="PF13639">
    <property type="entry name" value="zf-RING_2"/>
    <property type="match status" value="1"/>
</dbReference>
<dbReference type="GO" id="GO:0043161">
    <property type="term" value="P:proteasome-mediated ubiquitin-dependent protein catabolic process"/>
    <property type="evidence" value="ECO:0007669"/>
    <property type="project" value="UniProtKB-ARBA"/>
</dbReference>
<dbReference type="FunFam" id="3.30.40.10:FF:000309">
    <property type="entry name" value="E3 ubiquitin-protein ligase MBR2"/>
    <property type="match status" value="1"/>
</dbReference>
<dbReference type="InterPro" id="IPR001841">
    <property type="entry name" value="Znf_RING"/>
</dbReference>
<dbReference type="PANTHER" id="PTHR22937">
    <property type="entry name" value="E3 UBIQUITIN-PROTEIN LIGASE RNF165"/>
    <property type="match status" value="1"/>
</dbReference>
<evidence type="ECO:0000256" key="4">
    <source>
        <dbReference type="ARBA" id="ARBA00022679"/>
    </source>
</evidence>
<name>A0AAQ5KSU8_MAIZE</name>
<feature type="compositionally biased region" description="Polar residues" evidence="10">
    <location>
        <begin position="453"/>
        <end position="462"/>
    </location>
</feature>
<keyword evidence="4" id="KW-0808">Transferase</keyword>
<feature type="region of interest" description="Disordered" evidence="10">
    <location>
        <begin position="186"/>
        <end position="269"/>
    </location>
</feature>
<feature type="domain" description="RING-type" evidence="11">
    <location>
        <begin position="616"/>
        <end position="657"/>
    </location>
</feature>
<gene>
    <name evidence="12" type="ORF">Zm00014a_025754</name>
</gene>
<dbReference type="SMART" id="SM00184">
    <property type="entry name" value="RING"/>
    <property type="match status" value="1"/>
</dbReference>
<evidence type="ECO:0000256" key="2">
    <source>
        <dbReference type="ARBA" id="ARBA00004906"/>
    </source>
</evidence>
<dbReference type="EC" id="2.3.2.27" evidence="3"/>
<evidence type="ECO:0000259" key="11">
    <source>
        <dbReference type="PROSITE" id="PS50089"/>
    </source>
</evidence>
<dbReference type="SUPFAM" id="SSF57850">
    <property type="entry name" value="RING/U-box"/>
    <property type="match status" value="1"/>
</dbReference>
<dbReference type="AlphaFoldDB" id="A0AAQ5KSU8"/>